<dbReference type="Pfam" id="PF00240">
    <property type="entry name" value="ubiquitin"/>
    <property type="match status" value="1"/>
</dbReference>
<dbReference type="CDD" id="cd17047">
    <property type="entry name" value="Ubl_UBFD1"/>
    <property type="match status" value="1"/>
</dbReference>
<dbReference type="Pfam" id="PF25343">
    <property type="entry name" value="PH_UBFD1_C"/>
    <property type="match status" value="1"/>
</dbReference>
<dbReference type="InterPro" id="IPR039120">
    <property type="entry name" value="UBFD1"/>
</dbReference>
<dbReference type="InterPro" id="IPR029071">
    <property type="entry name" value="Ubiquitin-like_domsf"/>
</dbReference>
<dbReference type="AlphaFoldDB" id="A0A6V7H197"/>
<comment type="caution">
    <text evidence="2">The sequence shown here is derived from an EMBL/GenBank/DDBJ whole genome shotgun (WGS) entry which is preliminary data.</text>
</comment>
<dbReference type="SUPFAM" id="SSF54236">
    <property type="entry name" value="Ubiquitin-like"/>
    <property type="match status" value="1"/>
</dbReference>
<organism evidence="2 3">
    <name type="scientific">Heterotrigona itama</name>
    <dbReference type="NCBI Taxonomy" id="395501"/>
    <lineage>
        <taxon>Eukaryota</taxon>
        <taxon>Metazoa</taxon>
        <taxon>Ecdysozoa</taxon>
        <taxon>Arthropoda</taxon>
        <taxon>Hexapoda</taxon>
        <taxon>Insecta</taxon>
        <taxon>Pterygota</taxon>
        <taxon>Neoptera</taxon>
        <taxon>Endopterygota</taxon>
        <taxon>Hymenoptera</taxon>
        <taxon>Apocrita</taxon>
        <taxon>Aculeata</taxon>
        <taxon>Apoidea</taxon>
        <taxon>Anthophila</taxon>
        <taxon>Apidae</taxon>
        <taxon>Heterotrigona</taxon>
    </lineage>
</organism>
<sequence>IENLTTLMNLKNHITGAFTNSLTHRCLNVECAEKPNIFENLKVIPRFTANTNSRNCNASYSSLIGRQNTVHHGVHAAKSESNDNSCNSTSCAELLSKTNSNENLLVETKDSTSKHEIENIQKIDNNIATTSQNPPQENIDFKVIYNKQRINVNFPLDGTVAELKTHLQNIISVPQAMQKVMIKGLAKDEQTLRNLGVTKGAKVMVVGSKLDDVLAISIPTKQDLSDEAASTTNKEPLSQQKMHRKVLDKGIPDDVMPGILDSKEPLPEFPLAGMLNKSGGKVRLTFKLEQDQLWIGTKERTDKIPMNSIKGVHSEPIHDHPEYHIMAIQLGTTEASRYWIYWVPAQYISAIKDAILGKWCYF</sequence>
<dbReference type="EMBL" id="CAJDYZ010006197">
    <property type="protein sequence ID" value="CAD1473138.1"/>
    <property type="molecule type" value="Genomic_DNA"/>
</dbReference>
<gene>
    <name evidence="2" type="ORF">MHI_LOCUS355308</name>
</gene>
<proteinExistence type="predicted"/>
<feature type="non-terminal residue" evidence="2">
    <location>
        <position position="1"/>
    </location>
</feature>
<dbReference type="GO" id="GO:0003723">
    <property type="term" value="F:RNA binding"/>
    <property type="evidence" value="ECO:0007669"/>
    <property type="project" value="TreeGrafter"/>
</dbReference>
<dbReference type="PROSITE" id="PS50053">
    <property type="entry name" value="UBIQUITIN_2"/>
    <property type="match status" value="1"/>
</dbReference>
<dbReference type="Proteomes" id="UP000752696">
    <property type="component" value="Unassembled WGS sequence"/>
</dbReference>
<evidence type="ECO:0000313" key="3">
    <source>
        <dbReference type="Proteomes" id="UP000752696"/>
    </source>
</evidence>
<evidence type="ECO:0000313" key="2">
    <source>
        <dbReference type="EMBL" id="CAD1473138.1"/>
    </source>
</evidence>
<dbReference type="InterPro" id="IPR000626">
    <property type="entry name" value="Ubiquitin-like_dom"/>
</dbReference>
<dbReference type="PANTHER" id="PTHR16470:SF0">
    <property type="entry name" value="UBIQUITIN DOMAIN-CONTAINING PROTEIN UBFD1"/>
    <property type="match status" value="1"/>
</dbReference>
<evidence type="ECO:0000259" key="1">
    <source>
        <dbReference type="PROSITE" id="PS50053"/>
    </source>
</evidence>
<dbReference type="SMART" id="SM00213">
    <property type="entry name" value="UBQ"/>
    <property type="match status" value="1"/>
</dbReference>
<name>A0A6V7H197_9HYME</name>
<reference evidence="2" key="1">
    <citation type="submission" date="2020-07" db="EMBL/GenBank/DDBJ databases">
        <authorList>
            <person name="Nazaruddin N."/>
        </authorList>
    </citation>
    <scope>NUCLEOTIDE SEQUENCE</scope>
</reference>
<dbReference type="PANTHER" id="PTHR16470">
    <property type="entry name" value="UBIQUITIN DOMAIN-CONTAINING PROTEIN UBFD1"/>
    <property type="match status" value="1"/>
</dbReference>
<accession>A0A6V7H197</accession>
<dbReference type="GO" id="GO:0045296">
    <property type="term" value="F:cadherin binding"/>
    <property type="evidence" value="ECO:0007669"/>
    <property type="project" value="TreeGrafter"/>
</dbReference>
<feature type="domain" description="Ubiquitin-like" evidence="1">
    <location>
        <begin position="137"/>
        <end position="212"/>
    </location>
</feature>
<keyword evidence="3" id="KW-1185">Reference proteome</keyword>
<dbReference type="OrthoDB" id="267397at2759"/>
<dbReference type="InterPro" id="IPR057455">
    <property type="entry name" value="UBFD1_C"/>
</dbReference>
<protein>
    <recommendedName>
        <fullName evidence="1">Ubiquitin-like domain-containing protein</fullName>
    </recommendedName>
</protein>
<dbReference type="Gene3D" id="3.10.20.90">
    <property type="entry name" value="Phosphatidylinositol 3-kinase Catalytic Subunit, Chain A, domain 1"/>
    <property type="match status" value="1"/>
</dbReference>